<keyword evidence="8" id="KW-1185">Reference proteome</keyword>
<evidence type="ECO:0000256" key="2">
    <source>
        <dbReference type="ARBA" id="ARBA00007118"/>
    </source>
</evidence>
<dbReference type="Pfam" id="PF00881">
    <property type="entry name" value="Nitroreductase"/>
    <property type="match status" value="1"/>
</dbReference>
<protein>
    <submittedName>
        <fullName evidence="7">Nitroreductase family protein</fullName>
    </submittedName>
</protein>
<dbReference type="Proteomes" id="UP000249910">
    <property type="component" value="Chromosome"/>
</dbReference>
<comment type="cofactor">
    <cofactor evidence="1">
        <name>FMN</name>
        <dbReference type="ChEBI" id="CHEBI:58210"/>
    </cofactor>
</comment>
<evidence type="ECO:0000256" key="3">
    <source>
        <dbReference type="ARBA" id="ARBA00022630"/>
    </source>
</evidence>
<dbReference type="PANTHER" id="PTHR43673:SF2">
    <property type="entry name" value="NITROREDUCTASE"/>
    <property type="match status" value="1"/>
</dbReference>
<evidence type="ECO:0000256" key="1">
    <source>
        <dbReference type="ARBA" id="ARBA00001917"/>
    </source>
</evidence>
<dbReference type="EMBL" id="CP022132">
    <property type="protein sequence ID" value="ASG67124.1"/>
    <property type="molecule type" value="Genomic_DNA"/>
</dbReference>
<dbReference type="CDD" id="cd02136">
    <property type="entry name" value="PnbA_NfnB-like"/>
    <property type="match status" value="1"/>
</dbReference>
<keyword evidence="4" id="KW-0288">FMN</keyword>
<evidence type="ECO:0000313" key="8">
    <source>
        <dbReference type="Proteomes" id="UP000249910"/>
    </source>
</evidence>
<keyword evidence="3" id="KW-0285">Flavoprotein</keyword>
<evidence type="ECO:0000259" key="6">
    <source>
        <dbReference type="Pfam" id="PF00881"/>
    </source>
</evidence>
<dbReference type="SUPFAM" id="SSF55469">
    <property type="entry name" value="FMN-dependent nitroreductase-like"/>
    <property type="match status" value="1"/>
</dbReference>
<evidence type="ECO:0000256" key="5">
    <source>
        <dbReference type="ARBA" id="ARBA00023002"/>
    </source>
</evidence>
<name>A0ABM6LX07_9GAMM</name>
<dbReference type="InterPro" id="IPR029479">
    <property type="entry name" value="Nitroreductase"/>
</dbReference>
<gene>
    <name evidence="7" type="ORF">CDV26_00870</name>
</gene>
<dbReference type="RefSeq" id="WP_088771683.1">
    <property type="nucleotide sequence ID" value="NZ_AP023082.1"/>
</dbReference>
<reference evidence="7 8" key="1">
    <citation type="submission" date="2017-06" db="EMBL/GenBank/DDBJ databases">
        <title>Complete genome of Francisella halioticida.</title>
        <authorList>
            <person name="Sjodin A."/>
        </authorList>
    </citation>
    <scope>NUCLEOTIDE SEQUENCE [LARGE SCALE GENOMIC DNA]</scope>
    <source>
        <strain evidence="7 8">DSM 23729</strain>
    </source>
</reference>
<organism evidence="7 8">
    <name type="scientific">Francisella halioticida</name>
    <dbReference type="NCBI Taxonomy" id="549298"/>
    <lineage>
        <taxon>Bacteria</taxon>
        <taxon>Pseudomonadati</taxon>
        <taxon>Pseudomonadota</taxon>
        <taxon>Gammaproteobacteria</taxon>
        <taxon>Thiotrichales</taxon>
        <taxon>Francisellaceae</taxon>
        <taxon>Francisella</taxon>
    </lineage>
</organism>
<dbReference type="InterPro" id="IPR000415">
    <property type="entry name" value="Nitroreductase-like"/>
</dbReference>
<evidence type="ECO:0000313" key="7">
    <source>
        <dbReference type="EMBL" id="ASG67124.1"/>
    </source>
</evidence>
<dbReference type="Gene3D" id="3.40.109.10">
    <property type="entry name" value="NADH Oxidase"/>
    <property type="match status" value="1"/>
</dbReference>
<keyword evidence="5" id="KW-0560">Oxidoreductase</keyword>
<dbReference type="PANTHER" id="PTHR43673">
    <property type="entry name" value="NAD(P)H NITROREDUCTASE YDGI-RELATED"/>
    <property type="match status" value="1"/>
</dbReference>
<evidence type="ECO:0000256" key="4">
    <source>
        <dbReference type="ARBA" id="ARBA00022643"/>
    </source>
</evidence>
<comment type="similarity">
    <text evidence="2">Belongs to the nitroreductase family.</text>
</comment>
<proteinExistence type="inferred from homology"/>
<accession>A0ABM6LX07</accession>
<sequence length="221" mass="25273">MQTLDVLKDRKCVRDFLPKQIPQNIFEKLFEAAKWTPSSKNTQPWKIAVVSGQKKIDLMNKILNACENGEKPRMEYNYGGDTPLEDELKERAIKCGHDLYNVLDISREDKEKRIKQWKKNYVSFDSPSAIFIFKYPTDSISSYMDCGMLVQSILLAATDLGLATCPQASLGHYPDIVKKELLGFGEYTLICGIAIGYENTSATVNNYRTERQNIKNFISFF</sequence>
<feature type="domain" description="Nitroreductase" evidence="6">
    <location>
        <begin position="8"/>
        <end position="197"/>
    </location>
</feature>